<dbReference type="OrthoDB" id="9803968at2"/>
<dbReference type="InterPro" id="IPR000873">
    <property type="entry name" value="AMP-dep_synth/lig_dom"/>
</dbReference>
<dbReference type="KEGG" id="kphy:AOZ06_38875"/>
<dbReference type="STRING" id="860235.AOZ06_38875"/>
<proteinExistence type="inferred from homology"/>
<keyword evidence="4" id="KW-0443">Lipid metabolism</keyword>
<evidence type="ECO:0000256" key="4">
    <source>
        <dbReference type="ARBA" id="ARBA00023098"/>
    </source>
</evidence>
<reference evidence="7 8" key="1">
    <citation type="submission" date="2015-07" db="EMBL/GenBank/DDBJ databases">
        <title>Genome sequencing of Kibdelosporangium phytohabitans.</title>
        <authorList>
            <person name="Qin S."/>
            <person name="Xing K."/>
        </authorList>
    </citation>
    <scope>NUCLEOTIDE SEQUENCE [LARGE SCALE GENOMIC DNA]</scope>
    <source>
        <strain evidence="7 8">KLBMP1111</strain>
    </source>
</reference>
<accession>A0A0N9I2S0</accession>
<evidence type="ECO:0000256" key="3">
    <source>
        <dbReference type="ARBA" id="ARBA00022832"/>
    </source>
</evidence>
<evidence type="ECO:0000313" key="7">
    <source>
        <dbReference type="EMBL" id="ALG12044.1"/>
    </source>
</evidence>
<dbReference type="Proteomes" id="UP000063699">
    <property type="component" value="Chromosome"/>
</dbReference>
<keyword evidence="8" id="KW-1185">Reference proteome</keyword>
<dbReference type="SUPFAM" id="SSF56801">
    <property type="entry name" value="Acetyl-CoA synthetase-like"/>
    <property type="match status" value="1"/>
</dbReference>
<dbReference type="CDD" id="cd05907">
    <property type="entry name" value="VL_LC_FACS_like"/>
    <property type="match status" value="1"/>
</dbReference>
<dbReference type="InterPro" id="IPR020845">
    <property type="entry name" value="AMP-binding_CS"/>
</dbReference>
<dbReference type="AlphaFoldDB" id="A0A0N9I2S0"/>
<gene>
    <name evidence="7" type="ORF">AOZ06_38875</name>
</gene>
<keyword evidence="3" id="KW-0276">Fatty acid metabolism</keyword>
<organism evidence="7 8">
    <name type="scientific">Kibdelosporangium phytohabitans</name>
    <dbReference type="NCBI Taxonomy" id="860235"/>
    <lineage>
        <taxon>Bacteria</taxon>
        <taxon>Bacillati</taxon>
        <taxon>Actinomycetota</taxon>
        <taxon>Actinomycetes</taxon>
        <taxon>Pseudonocardiales</taxon>
        <taxon>Pseudonocardiaceae</taxon>
        <taxon>Kibdelosporangium</taxon>
    </lineage>
</organism>
<sequence length="592" mass="64547">MNLETSVGRMFLDRAARTPHREAFRYRDGTGWCSLTWAETERHVRRLAAGLIALGVRPEQRVAIVAGTRYEWIAADLAIMCAGAATTTVYPTTNGDGVAYILADSDSQVVFAEDAVQLAKLRAHRDSIPQVRNVVLLDGTAPDDDWVLGLAELEHRGDALLELDPSAVDDRVGAIAADRLATIIYTSGTTGVPKGVRLRHSGWAYQASAVASQGFLSADDLHFLWLPMAHAFGKVLLSLQLAVGFPTAVDGRVEHIVDNLADVRPTWMAAAPRIFEKAYARIVTTMEQQGGLRKRLFDWAFAVGTVVSRLRRDGGTPGPLLAARHRVADRLVLAKVRKRFGGRIRFLVSGSAALNTGIAEWFHAAGVLILEGYGLTETTAAATINRPDHFRFGTVGPPLPGTEVRIAEDGEVLIRGAGVMAGYHNLDKDTAGALDADGWLHTGDLGERDPDGLIRITGRKKELFKTSGGKYIAPSAIESRFIAICPYASQFFVHGDGRNYCTALVTLDADAVAGWARQRGKPDRDHASVVRLVTSYVDILNAELNRWETIKKFAVLDREFSVESGELTPSLKVRRKVVEDNNRATLDAFYTA</sequence>
<dbReference type="RefSeq" id="WP_054293940.1">
    <property type="nucleotide sequence ID" value="NZ_CP012752.1"/>
</dbReference>
<evidence type="ECO:0000313" key="8">
    <source>
        <dbReference type="Proteomes" id="UP000063699"/>
    </source>
</evidence>
<dbReference type="InterPro" id="IPR042099">
    <property type="entry name" value="ANL_N_sf"/>
</dbReference>
<dbReference type="PANTHER" id="PTHR43272">
    <property type="entry name" value="LONG-CHAIN-FATTY-ACID--COA LIGASE"/>
    <property type="match status" value="1"/>
</dbReference>
<dbReference type="Gene3D" id="3.40.50.12780">
    <property type="entry name" value="N-terminal domain of ligase-like"/>
    <property type="match status" value="1"/>
</dbReference>
<protein>
    <recommendedName>
        <fullName evidence="5">Acyl-CoA synthetase</fullName>
    </recommendedName>
</protein>
<feature type="domain" description="AMP-dependent synthetase/ligase" evidence="6">
    <location>
        <begin position="13"/>
        <end position="424"/>
    </location>
</feature>
<name>A0A0N9I2S0_9PSEU</name>
<evidence type="ECO:0000259" key="6">
    <source>
        <dbReference type="Pfam" id="PF00501"/>
    </source>
</evidence>
<dbReference type="GO" id="GO:0016020">
    <property type="term" value="C:membrane"/>
    <property type="evidence" value="ECO:0007669"/>
    <property type="project" value="TreeGrafter"/>
</dbReference>
<dbReference type="PANTHER" id="PTHR43272:SF32">
    <property type="entry name" value="AMP-DEPENDENT SYNTHETASE_LIGASE DOMAIN-CONTAINING PROTEIN"/>
    <property type="match status" value="1"/>
</dbReference>
<dbReference type="GO" id="GO:0004467">
    <property type="term" value="F:long-chain fatty acid-CoA ligase activity"/>
    <property type="evidence" value="ECO:0007669"/>
    <property type="project" value="TreeGrafter"/>
</dbReference>
<evidence type="ECO:0000256" key="2">
    <source>
        <dbReference type="ARBA" id="ARBA00022598"/>
    </source>
</evidence>
<evidence type="ECO:0000256" key="1">
    <source>
        <dbReference type="ARBA" id="ARBA00006432"/>
    </source>
</evidence>
<evidence type="ECO:0000256" key="5">
    <source>
        <dbReference type="ARBA" id="ARBA00032875"/>
    </source>
</evidence>
<keyword evidence="2" id="KW-0436">Ligase</keyword>
<dbReference type="Pfam" id="PF00501">
    <property type="entry name" value="AMP-binding"/>
    <property type="match status" value="1"/>
</dbReference>
<dbReference type="PROSITE" id="PS00455">
    <property type="entry name" value="AMP_BINDING"/>
    <property type="match status" value="1"/>
</dbReference>
<comment type="similarity">
    <text evidence="1">Belongs to the ATP-dependent AMP-binding enzyme family.</text>
</comment>
<dbReference type="EMBL" id="CP012752">
    <property type="protein sequence ID" value="ALG12044.1"/>
    <property type="molecule type" value="Genomic_DNA"/>
</dbReference>